<feature type="non-terminal residue" evidence="5">
    <location>
        <position position="166"/>
    </location>
</feature>
<reference evidence="5 6" key="1">
    <citation type="submission" date="2019-06" db="EMBL/GenBank/DDBJ databases">
        <title>Tsukamurella conjunctivitidis sp. nov., Tsukamurella assacharolytica sp. nov. and Tsukamurella sputae sp. nov. isolated from patients with conjunctivitis, bacteraemia (lymphoma) and respiratory infection (sputum) in Hong Kong.</title>
        <authorList>
            <person name="Teng J.L.L."/>
            <person name="Lee H.H."/>
            <person name="Fong J.Y.H."/>
            <person name="Fok K.M.N."/>
            <person name="Lau S.K.P."/>
            <person name="Woo P.C.Y."/>
        </authorList>
    </citation>
    <scope>NUCLEOTIDE SEQUENCE [LARGE SCALE GENOMIC DNA]</scope>
    <source>
        <strain evidence="5 6">HKU72</strain>
    </source>
</reference>
<dbReference type="Pfam" id="PF00535">
    <property type="entry name" value="Glycos_transf_2"/>
    <property type="match status" value="1"/>
</dbReference>
<evidence type="ECO:0000313" key="6">
    <source>
        <dbReference type="Proteomes" id="UP000319375"/>
    </source>
</evidence>
<dbReference type="Gene3D" id="3.90.550.10">
    <property type="entry name" value="Spore Coat Polysaccharide Biosynthesis Protein SpsA, Chain A"/>
    <property type="match status" value="1"/>
</dbReference>
<proteinExistence type="inferred from homology"/>
<dbReference type="GO" id="GO:0016757">
    <property type="term" value="F:glycosyltransferase activity"/>
    <property type="evidence" value="ECO:0007669"/>
    <property type="project" value="UniProtKB-KW"/>
</dbReference>
<evidence type="ECO:0000256" key="1">
    <source>
        <dbReference type="ARBA" id="ARBA00006739"/>
    </source>
</evidence>
<dbReference type="InterPro" id="IPR050834">
    <property type="entry name" value="Glycosyltransf_2"/>
</dbReference>
<protein>
    <submittedName>
        <fullName evidence="5">Glycosyltransferase</fullName>
    </submittedName>
</protein>
<comment type="similarity">
    <text evidence="1">Belongs to the glycosyltransferase 2 family.</text>
</comment>
<organism evidence="5 6">
    <name type="scientific">Tsukamurella conjunctivitidis</name>
    <dbReference type="NCBI Taxonomy" id="2592068"/>
    <lineage>
        <taxon>Bacteria</taxon>
        <taxon>Bacillati</taxon>
        <taxon>Actinomycetota</taxon>
        <taxon>Actinomycetes</taxon>
        <taxon>Mycobacteriales</taxon>
        <taxon>Tsukamurellaceae</taxon>
        <taxon>Tsukamurella</taxon>
    </lineage>
</organism>
<evidence type="ECO:0000256" key="2">
    <source>
        <dbReference type="ARBA" id="ARBA00022676"/>
    </source>
</evidence>
<evidence type="ECO:0000256" key="3">
    <source>
        <dbReference type="ARBA" id="ARBA00022679"/>
    </source>
</evidence>
<dbReference type="PANTHER" id="PTHR43685:SF5">
    <property type="entry name" value="GLYCOSYLTRANSFERASE EPSE-RELATED"/>
    <property type="match status" value="1"/>
</dbReference>
<dbReference type="AlphaFoldDB" id="A0A5C5RCK8"/>
<keyword evidence="2" id="KW-0328">Glycosyltransferase</keyword>
<name>A0A5C5RCK8_9ACTN</name>
<dbReference type="EMBL" id="VIGX01000267">
    <property type="protein sequence ID" value="TWS20352.1"/>
    <property type="molecule type" value="Genomic_DNA"/>
</dbReference>
<dbReference type="InterPro" id="IPR001173">
    <property type="entry name" value="Glyco_trans_2-like"/>
</dbReference>
<gene>
    <name evidence="5" type="ORF">FK530_25340</name>
</gene>
<dbReference type="Proteomes" id="UP000319375">
    <property type="component" value="Unassembled WGS sequence"/>
</dbReference>
<dbReference type="CDD" id="cd00761">
    <property type="entry name" value="Glyco_tranf_GTA_type"/>
    <property type="match status" value="1"/>
</dbReference>
<evidence type="ECO:0000313" key="5">
    <source>
        <dbReference type="EMBL" id="TWS20352.1"/>
    </source>
</evidence>
<dbReference type="PANTHER" id="PTHR43685">
    <property type="entry name" value="GLYCOSYLTRANSFERASE"/>
    <property type="match status" value="1"/>
</dbReference>
<dbReference type="SUPFAM" id="SSF53448">
    <property type="entry name" value="Nucleotide-diphospho-sugar transferases"/>
    <property type="match status" value="1"/>
</dbReference>
<feature type="domain" description="Glycosyltransferase 2-like" evidence="4">
    <location>
        <begin position="1"/>
        <end position="160"/>
    </location>
</feature>
<accession>A0A5C5RCK8</accession>
<dbReference type="InterPro" id="IPR029044">
    <property type="entry name" value="Nucleotide-diphossugar_trans"/>
</dbReference>
<sequence length="166" mass="17956">ILPARNAETTVAAAVSSTLRALPRDAELVVLDDGSTDATAQEVIRGAGGRRGPDPRLRLLQTPPSGGLTQALSQLIAATDSRTVARMDADDLCMPWRFRISLPHLRRDCDLVFTQVVNLVGRRPDPEPPVGITPEAFPLHLLLPHPVSHPTALIRREVLARVGGYL</sequence>
<dbReference type="OrthoDB" id="3177103at2"/>
<evidence type="ECO:0000259" key="4">
    <source>
        <dbReference type="Pfam" id="PF00535"/>
    </source>
</evidence>
<keyword evidence="3 5" id="KW-0808">Transferase</keyword>
<feature type="non-terminal residue" evidence="5">
    <location>
        <position position="1"/>
    </location>
</feature>
<comment type="caution">
    <text evidence="5">The sequence shown here is derived from an EMBL/GenBank/DDBJ whole genome shotgun (WGS) entry which is preliminary data.</text>
</comment>
<keyword evidence="6" id="KW-1185">Reference proteome</keyword>